<dbReference type="PaxDb" id="6239-F47C10.7"/>
<dbReference type="OrthoDB" id="10018779at2759"/>
<evidence type="ECO:0000256" key="8">
    <source>
        <dbReference type="ARBA" id="ARBA00023163"/>
    </source>
</evidence>
<evidence type="ECO:0000313" key="15">
    <source>
        <dbReference type="WormBase" id="F47C10.7a"/>
    </source>
</evidence>
<proteinExistence type="inferred from homology"/>
<evidence type="ECO:0000313" key="13">
    <source>
        <dbReference type="EMBL" id="CCD64888.1"/>
    </source>
</evidence>
<keyword evidence="6" id="KW-0805">Transcription regulation</keyword>
<evidence type="ECO:0000259" key="11">
    <source>
        <dbReference type="PROSITE" id="PS51030"/>
    </source>
</evidence>
<dbReference type="Bgee" id="WBGene00018544">
    <property type="expression patterns" value="Expressed in larva"/>
</dbReference>
<keyword evidence="10" id="KW-0539">Nucleus</keyword>
<dbReference type="PhylomeDB" id="O01562"/>
<dbReference type="Proteomes" id="UP000001940">
    <property type="component" value="Chromosome V"/>
</dbReference>
<dbReference type="PRINTS" id="PR00047">
    <property type="entry name" value="STROIDFINGER"/>
</dbReference>
<dbReference type="InterPro" id="IPR001628">
    <property type="entry name" value="Znf_hrmn_rcpt"/>
</dbReference>
<dbReference type="HOGENOM" id="CLU_007368_3_0_1"/>
<evidence type="ECO:0000256" key="3">
    <source>
        <dbReference type="ARBA" id="ARBA00022723"/>
    </source>
</evidence>
<dbReference type="AGR" id="WB:WBGene00018544"/>
<dbReference type="STRING" id="6239.F47C10.7a.1"/>
<dbReference type="eggNOG" id="ENOG502TGA0">
    <property type="taxonomic scope" value="Eukaryota"/>
</dbReference>
<feature type="domain" description="NR LBD" evidence="12">
    <location>
        <begin position="110"/>
        <end position="352"/>
    </location>
</feature>
<dbReference type="InterPro" id="IPR000536">
    <property type="entry name" value="Nucl_hrmn_rcpt_lig-bd"/>
</dbReference>
<feature type="domain" description="Nuclear receptor" evidence="11">
    <location>
        <begin position="14"/>
        <end position="90"/>
    </location>
</feature>
<keyword evidence="7" id="KW-0238">DNA-binding</keyword>
<keyword evidence="8" id="KW-0804">Transcription</keyword>
<dbReference type="Gene3D" id="1.10.565.10">
    <property type="entry name" value="Retinoid X Receptor"/>
    <property type="match status" value="1"/>
</dbReference>
<dbReference type="SUPFAM" id="SSF48508">
    <property type="entry name" value="Nuclear receptor ligand-binding domain"/>
    <property type="match status" value="1"/>
</dbReference>
<dbReference type="CDD" id="cd06960">
    <property type="entry name" value="NR_DBD_HNF4A"/>
    <property type="match status" value="1"/>
</dbReference>
<keyword evidence="3" id="KW-0479">Metal-binding</keyword>
<dbReference type="SMR" id="O01562"/>
<gene>
    <name evidence="13 15" type="primary">nhr-188</name>
    <name evidence="13" type="ORF">CELE_F47C10.7</name>
    <name evidence="15" type="ORF">F47C10.7</name>
</gene>
<dbReference type="FunCoup" id="O01562">
    <property type="interactions" value="8"/>
</dbReference>
<dbReference type="GO" id="GO:0005634">
    <property type="term" value="C:nucleus"/>
    <property type="evidence" value="ECO:0007669"/>
    <property type="project" value="UniProtKB-SubCell"/>
</dbReference>
<evidence type="ECO:0000256" key="10">
    <source>
        <dbReference type="ARBA" id="ARBA00023242"/>
    </source>
</evidence>
<keyword evidence="4" id="KW-0863">Zinc-finger</keyword>
<name>O01562_CAEEL</name>
<evidence type="ECO:0000313" key="14">
    <source>
        <dbReference type="Proteomes" id="UP000001940"/>
    </source>
</evidence>
<dbReference type="Gene3D" id="3.30.50.10">
    <property type="entry name" value="Erythroid Transcription Factor GATA-1, subunit A"/>
    <property type="match status" value="1"/>
</dbReference>
<evidence type="ECO:0000256" key="2">
    <source>
        <dbReference type="ARBA" id="ARBA00005993"/>
    </source>
</evidence>
<dbReference type="AlphaFoldDB" id="O01562"/>
<dbReference type="CTD" id="185912"/>
<keyword evidence="9 13" id="KW-0675">Receptor</keyword>
<dbReference type="ExpressionAtlas" id="O01562">
    <property type="expression patterns" value="baseline"/>
</dbReference>
<dbReference type="UCSC" id="F47C10.7">
    <property type="organism name" value="c. elegans"/>
</dbReference>
<comment type="similarity">
    <text evidence="2">Belongs to the nuclear hormone receptor family.</text>
</comment>
<dbReference type="PANTHER" id="PTHR45886:SF16">
    <property type="entry name" value="NUCLEAR HORMONE RECEPTOR FAMILY"/>
    <property type="match status" value="1"/>
</dbReference>
<accession>O01562</accession>
<evidence type="ECO:0000256" key="6">
    <source>
        <dbReference type="ARBA" id="ARBA00023015"/>
    </source>
</evidence>
<dbReference type="InterPro" id="IPR035500">
    <property type="entry name" value="NHR-like_dom_sf"/>
</dbReference>
<dbReference type="InterPro" id="IPR013088">
    <property type="entry name" value="Znf_NHR/GATA"/>
</dbReference>
<dbReference type="Pfam" id="PF00105">
    <property type="entry name" value="zf-C4"/>
    <property type="match status" value="1"/>
</dbReference>
<reference evidence="13 14" key="1">
    <citation type="journal article" date="1998" name="Science">
        <title>Genome sequence of the nematode C. elegans: a platform for investigating biology.</title>
        <authorList>
            <consortium name="The C. elegans sequencing consortium"/>
            <person name="Sulson J.E."/>
            <person name="Waterston R."/>
        </authorList>
    </citation>
    <scope>NUCLEOTIDE SEQUENCE [LARGE SCALE GENOMIC DNA]</scope>
    <source>
        <strain evidence="13 14">Bristol N2</strain>
    </source>
</reference>
<evidence type="ECO:0000256" key="1">
    <source>
        <dbReference type="ARBA" id="ARBA00004123"/>
    </source>
</evidence>
<dbReference type="PIR" id="T25775">
    <property type="entry name" value="T25775"/>
</dbReference>
<evidence type="ECO:0000256" key="5">
    <source>
        <dbReference type="ARBA" id="ARBA00022833"/>
    </source>
</evidence>
<dbReference type="GO" id="GO:0000978">
    <property type="term" value="F:RNA polymerase II cis-regulatory region sequence-specific DNA binding"/>
    <property type="evidence" value="ECO:0007669"/>
    <property type="project" value="InterPro"/>
</dbReference>
<dbReference type="Pfam" id="PF00104">
    <property type="entry name" value="Hormone_recep"/>
    <property type="match status" value="1"/>
</dbReference>
<dbReference type="PROSITE" id="PS51843">
    <property type="entry name" value="NR_LBD"/>
    <property type="match status" value="1"/>
</dbReference>
<dbReference type="WormBase" id="F47C10.7a">
    <property type="protein sequence ID" value="CE10666"/>
    <property type="gene ID" value="WBGene00018544"/>
    <property type="gene designation" value="nhr-188"/>
</dbReference>
<dbReference type="SMART" id="SM00430">
    <property type="entry name" value="HOLI"/>
    <property type="match status" value="1"/>
</dbReference>
<dbReference type="PROSITE" id="PS51030">
    <property type="entry name" value="NUCLEAR_REC_DBD_2"/>
    <property type="match status" value="1"/>
</dbReference>
<dbReference type="GeneID" id="185912"/>
<organism evidence="13 14">
    <name type="scientific">Caenorhabditis elegans</name>
    <dbReference type="NCBI Taxonomy" id="6239"/>
    <lineage>
        <taxon>Eukaryota</taxon>
        <taxon>Metazoa</taxon>
        <taxon>Ecdysozoa</taxon>
        <taxon>Nematoda</taxon>
        <taxon>Chromadorea</taxon>
        <taxon>Rhabditida</taxon>
        <taxon>Rhabditina</taxon>
        <taxon>Rhabditomorpha</taxon>
        <taxon>Rhabditoidea</taxon>
        <taxon>Rhabditidae</taxon>
        <taxon>Peloderinae</taxon>
        <taxon>Caenorhabditis</taxon>
    </lineage>
</organism>
<dbReference type="SUPFAM" id="SSF57716">
    <property type="entry name" value="Glucocorticoid receptor-like (DNA-binding domain)"/>
    <property type="match status" value="1"/>
</dbReference>
<dbReference type="GO" id="GO:0003700">
    <property type="term" value="F:DNA-binding transcription factor activity"/>
    <property type="evidence" value="ECO:0007669"/>
    <property type="project" value="InterPro"/>
</dbReference>
<keyword evidence="14" id="KW-1185">Reference proteome</keyword>
<dbReference type="SMART" id="SM00399">
    <property type="entry name" value="ZnF_C4"/>
    <property type="match status" value="1"/>
</dbReference>
<evidence type="ECO:0000256" key="4">
    <source>
        <dbReference type="ARBA" id="ARBA00022771"/>
    </source>
</evidence>
<evidence type="ECO:0000259" key="12">
    <source>
        <dbReference type="PROSITE" id="PS51843"/>
    </source>
</evidence>
<dbReference type="InterPro" id="IPR049636">
    <property type="entry name" value="HNF4-like_DBD"/>
</dbReference>
<dbReference type="EMBL" id="BX284605">
    <property type="protein sequence ID" value="CCD64888.1"/>
    <property type="molecule type" value="Genomic_DNA"/>
</dbReference>
<dbReference type="InParanoid" id="O01562"/>
<dbReference type="RefSeq" id="NP_504064.1">
    <property type="nucleotide sequence ID" value="NM_071663.2"/>
</dbReference>
<dbReference type="PANTHER" id="PTHR45886">
    <property type="entry name" value="NUCLEAR HORMONE RECEPTOR FAMILY-RELATED-RELATED"/>
    <property type="match status" value="1"/>
</dbReference>
<comment type="subcellular location">
    <subcellularLocation>
        <location evidence="1">Nucleus</location>
    </subcellularLocation>
</comment>
<evidence type="ECO:0000256" key="9">
    <source>
        <dbReference type="ARBA" id="ARBA00023170"/>
    </source>
</evidence>
<keyword evidence="5" id="KW-0862">Zinc</keyword>
<dbReference type="GO" id="GO:0008270">
    <property type="term" value="F:zinc ion binding"/>
    <property type="evidence" value="ECO:0007669"/>
    <property type="project" value="UniProtKB-KW"/>
</dbReference>
<evidence type="ECO:0000256" key="7">
    <source>
        <dbReference type="ARBA" id="ARBA00023125"/>
    </source>
</evidence>
<sequence>MKVFKTLLSMDRSTLKCLICGRNASCHNYGVLTCNACKMFFRRVVIEQITYQCRNWKKCLENADQFKPRCKACRFEKCVRLGMKLGPIAMEKLYKTKPMSHPDFATNALIQEVLYLNYTKRYKLCNFYTSENPTLEEMVQTTFWSGMKRKTEKQEISVAEWSFQATYIAVETFLSLEFMNLIENDEKVVLLRNFSSKSIVLDSAMRALNAKVDRVTTPDGEDIYSDIILSMFSAGFLNSIQCGLVSRVAELKVTELEHAMLSVLLFCNPAIHPLSERTRRLLATRQKSYSSTLLQYCLLSYQQSGPSRFADLLSISHVINKTSEDANSLTTLCQLYFPKSKLKHLLIDTCINA</sequence>
<protein>
    <submittedName>
        <fullName evidence="13">Nuclear Hormone Receptor family</fullName>
    </submittedName>
</protein>